<dbReference type="OrthoDB" id="9758509at2"/>
<dbReference type="Pfam" id="PF20256">
    <property type="entry name" value="MoCoBD_2"/>
    <property type="match status" value="1"/>
</dbReference>
<dbReference type="InterPro" id="IPR000674">
    <property type="entry name" value="Ald_Oxase/Xan_DH_a/b"/>
</dbReference>
<gene>
    <name evidence="4" type="ORF">SAMN02982917_0954</name>
</gene>
<dbReference type="PANTHER" id="PTHR11908">
    <property type="entry name" value="XANTHINE DEHYDROGENASE"/>
    <property type="match status" value="1"/>
</dbReference>
<keyword evidence="2" id="KW-0560">Oxidoreductase</keyword>
<dbReference type="SUPFAM" id="SSF54665">
    <property type="entry name" value="CO dehydrogenase molybdoprotein N-domain-like"/>
    <property type="match status" value="1"/>
</dbReference>
<evidence type="ECO:0000259" key="3">
    <source>
        <dbReference type="SMART" id="SM01008"/>
    </source>
</evidence>
<dbReference type="STRING" id="286727.SAMN02982917_0954"/>
<dbReference type="Pfam" id="PF02738">
    <property type="entry name" value="MoCoBD_1"/>
    <property type="match status" value="1"/>
</dbReference>
<dbReference type="Gene3D" id="3.90.1170.50">
    <property type="entry name" value="Aldehyde oxidase/xanthine dehydrogenase, a/b hammerhead"/>
    <property type="match status" value="1"/>
</dbReference>
<evidence type="ECO:0000313" key="4">
    <source>
        <dbReference type="EMBL" id="SMF21111.1"/>
    </source>
</evidence>
<dbReference type="SMART" id="SM01008">
    <property type="entry name" value="Ald_Xan_dh_C"/>
    <property type="match status" value="1"/>
</dbReference>
<dbReference type="PANTHER" id="PTHR11908:SF132">
    <property type="entry name" value="ALDEHYDE OXIDASE 1-RELATED"/>
    <property type="match status" value="1"/>
</dbReference>
<dbReference type="InterPro" id="IPR036856">
    <property type="entry name" value="Ald_Oxase/Xan_DH_a/b_sf"/>
</dbReference>
<keyword evidence="1" id="KW-0500">Molybdenum</keyword>
<dbReference type="EMBL" id="FXAK01000001">
    <property type="protein sequence ID" value="SMF21111.1"/>
    <property type="molecule type" value="Genomic_DNA"/>
</dbReference>
<dbReference type="RefSeq" id="WP_085082750.1">
    <property type="nucleotide sequence ID" value="NZ_FXAK01000001.1"/>
</dbReference>
<dbReference type="InterPro" id="IPR037165">
    <property type="entry name" value="AldOxase/xan_DH_Mopterin-bd_sf"/>
</dbReference>
<evidence type="ECO:0000256" key="2">
    <source>
        <dbReference type="ARBA" id="ARBA00023002"/>
    </source>
</evidence>
<sequence>MNSITPRAATVEKIVGRAVPRPNARRLVEGRGTYVDDVELPRMVHVAYLRSPHAHARILRIDAAAALDMPGVVAIVDGRQLAEICAPFVGALSHLAGMRSPPQHAMAVDRACWQGEAVVAVVAQTRAQAEDAMQAVEVTWEVLPAVTRMDTALDPGTPVIHPELGDNLCFHREVDSGGVDDAFAAADVVVEETYDFGRHTGVTLEPRSILADYNPAERRLTVHHSHQAPHMMGDLYARLMGILEADVRVLCKDVGGSFGIKVHAYADDFATVALSVLLGRPVKFVADRLESFVTDIHAREHRVKARLALTRDGRFLAFDIADLTGIGPYSMYPRTSAVEGNQVINLCGGPYDHPHYRATLDVVFQNKVQTSQYRGVGHPIACAVTEGIVDLAAATLGMDPLELRRRNLMADDSFPRKGASGILLESLSHQRCLARLEEMVDFPALRREQAELRAKGIHRGIGIAVLIELTNPGAAFYGTGGARIASQDGATVRLDPTGIVHCASGVGEQGQGTETIFAQIVADEVGVPMDRVRVLTGDTAATPYGGGTWASRGAGIGGEAVLQASRQLRANLLEFAAVHLGLPVERLRIAGGSVIDTAEGVALMDLAELGSLAHFRPDLLPAGFQPELVVTRHYAQRDYPFIFTNGIQVSHVEVDVETGVVTLLKHWVVEDCGRVLNPLLVDEQIRGAVMQGLGGVLFEECLYDENGVMRNGSMADYLVPMAGEMPDIEVAHVETPTRSSELGAKGAGEAGTAGAPAAVMNAINDALRPFAVRLTAQPITPEKILHALHPHLAG</sequence>
<name>A0A1X7DUA9_9PROT</name>
<proteinExistence type="predicted"/>
<dbReference type="GO" id="GO:0016491">
    <property type="term" value="F:oxidoreductase activity"/>
    <property type="evidence" value="ECO:0007669"/>
    <property type="project" value="UniProtKB-KW"/>
</dbReference>
<dbReference type="InterPro" id="IPR016208">
    <property type="entry name" value="Ald_Oxase/xanthine_DH-like"/>
</dbReference>
<dbReference type="GO" id="GO:0005506">
    <property type="term" value="F:iron ion binding"/>
    <property type="evidence" value="ECO:0007669"/>
    <property type="project" value="InterPro"/>
</dbReference>
<dbReference type="SUPFAM" id="SSF56003">
    <property type="entry name" value="Molybdenum cofactor-binding domain"/>
    <property type="match status" value="1"/>
</dbReference>
<accession>A0A1X7DUA9</accession>
<dbReference type="InterPro" id="IPR008274">
    <property type="entry name" value="AldOxase/xan_DH_MoCoBD1"/>
</dbReference>
<dbReference type="AlphaFoldDB" id="A0A1X7DUA9"/>
<dbReference type="Gene3D" id="3.30.365.10">
    <property type="entry name" value="Aldehyde oxidase/xanthine dehydrogenase, molybdopterin binding domain"/>
    <property type="match status" value="4"/>
</dbReference>
<organism evidence="4 5">
    <name type="scientific">Azospirillum oryzae</name>
    <dbReference type="NCBI Taxonomy" id="286727"/>
    <lineage>
        <taxon>Bacteria</taxon>
        <taxon>Pseudomonadati</taxon>
        <taxon>Pseudomonadota</taxon>
        <taxon>Alphaproteobacteria</taxon>
        <taxon>Rhodospirillales</taxon>
        <taxon>Azospirillaceae</taxon>
        <taxon>Azospirillum</taxon>
    </lineage>
</organism>
<dbReference type="InterPro" id="IPR046867">
    <property type="entry name" value="AldOxase/xan_DH_MoCoBD2"/>
</dbReference>
<protein>
    <submittedName>
        <fullName evidence="4">Carbon-monoxide dehydrogenase large subunit</fullName>
    </submittedName>
</protein>
<feature type="domain" description="Aldehyde oxidase/xanthine dehydrogenase a/b hammerhead" evidence="3">
    <location>
        <begin position="29"/>
        <end position="144"/>
    </location>
</feature>
<evidence type="ECO:0000256" key="1">
    <source>
        <dbReference type="ARBA" id="ARBA00022505"/>
    </source>
</evidence>
<evidence type="ECO:0000313" key="5">
    <source>
        <dbReference type="Proteomes" id="UP000192936"/>
    </source>
</evidence>
<dbReference type="Pfam" id="PF01315">
    <property type="entry name" value="Ald_Xan_dh_C"/>
    <property type="match status" value="1"/>
</dbReference>
<reference evidence="4 5" key="1">
    <citation type="submission" date="2017-04" db="EMBL/GenBank/DDBJ databases">
        <authorList>
            <person name="Afonso C.L."/>
            <person name="Miller P.J."/>
            <person name="Scott M.A."/>
            <person name="Spackman E."/>
            <person name="Goraichik I."/>
            <person name="Dimitrov K.M."/>
            <person name="Suarez D.L."/>
            <person name="Swayne D.E."/>
        </authorList>
    </citation>
    <scope>NUCLEOTIDE SEQUENCE [LARGE SCALE GENOMIC DNA]</scope>
    <source>
        <strain evidence="4 5">A2P</strain>
    </source>
</reference>
<dbReference type="Proteomes" id="UP000192936">
    <property type="component" value="Unassembled WGS sequence"/>
</dbReference>